<gene>
    <name evidence="5" type="ORF">GOALK_029_00150</name>
</gene>
<keyword evidence="2" id="KW-0045">Antibiotic biosynthesis</keyword>
<evidence type="ECO:0000313" key="5">
    <source>
        <dbReference type="EMBL" id="GAA11360.1"/>
    </source>
</evidence>
<accession>F9VRX1</accession>
<dbReference type="Pfam" id="PF14226">
    <property type="entry name" value="DIOX_N"/>
    <property type="match status" value="1"/>
</dbReference>
<dbReference type="GO" id="GO:0016491">
    <property type="term" value="F:oxidoreductase activity"/>
    <property type="evidence" value="ECO:0007669"/>
    <property type="project" value="UniProtKB-KW"/>
</dbReference>
<evidence type="ECO:0000256" key="3">
    <source>
        <dbReference type="RuleBase" id="RU003682"/>
    </source>
</evidence>
<dbReference type="EMBL" id="BACI01000029">
    <property type="protein sequence ID" value="GAA11360.1"/>
    <property type="molecule type" value="Genomic_DNA"/>
</dbReference>
<feature type="domain" description="Fe2OG dioxygenase" evidence="4">
    <location>
        <begin position="181"/>
        <end position="289"/>
    </location>
</feature>
<dbReference type="eggNOG" id="COG3491">
    <property type="taxonomic scope" value="Bacteria"/>
</dbReference>
<dbReference type="Pfam" id="PF03171">
    <property type="entry name" value="2OG-FeII_Oxy"/>
    <property type="match status" value="1"/>
</dbReference>
<dbReference type="Gene3D" id="2.60.120.330">
    <property type="entry name" value="B-lactam Antibiotic, Isopenicillin N Synthase, Chain"/>
    <property type="match status" value="1"/>
</dbReference>
<keyword evidence="3" id="KW-0560">Oxidoreductase</keyword>
<dbReference type="STRING" id="1027371.GOALK_029_00150"/>
<dbReference type="PROSITE" id="PS51471">
    <property type="entry name" value="FE2OG_OXY"/>
    <property type="match status" value="1"/>
</dbReference>
<organism evidence="5 6">
    <name type="scientific">Gordonia alkanivorans NBRC 16433</name>
    <dbReference type="NCBI Taxonomy" id="1027371"/>
    <lineage>
        <taxon>Bacteria</taxon>
        <taxon>Bacillati</taxon>
        <taxon>Actinomycetota</taxon>
        <taxon>Actinomycetes</taxon>
        <taxon>Mycobacteriales</taxon>
        <taxon>Gordoniaceae</taxon>
        <taxon>Gordonia</taxon>
    </lineage>
</organism>
<dbReference type="GO" id="GO:0017000">
    <property type="term" value="P:antibiotic biosynthetic process"/>
    <property type="evidence" value="ECO:0007669"/>
    <property type="project" value="UniProtKB-KW"/>
</dbReference>
<dbReference type="InterPro" id="IPR027443">
    <property type="entry name" value="IPNS-like_sf"/>
</dbReference>
<comment type="caution">
    <text evidence="5">The sequence shown here is derived from an EMBL/GenBank/DDBJ whole genome shotgun (WGS) entry which is preliminary data.</text>
</comment>
<dbReference type="AlphaFoldDB" id="F9VRX1"/>
<dbReference type="InterPro" id="IPR044861">
    <property type="entry name" value="IPNS-like_FE2OG_OXY"/>
</dbReference>
<evidence type="ECO:0000313" key="6">
    <source>
        <dbReference type="Proteomes" id="UP000003558"/>
    </source>
</evidence>
<sequence length="324" mass="35300">MIAVGIQLFDLAELGEATTSGDAGLLARFDEVCRDVGAFAMTGLTLPDGLIDRVHAATLEFFSLPYEAKVGLQSADGDQFVGWKGSNNVNEFGFQDHKEMFHIGPRVDGTLAGPDADGVVPAWSDDHGVECPLWPDRLPAFRQTWHEYFRVMQENATTLGLAMAAALGVGQSAWMELIEDNWADLAANYYPPATAGSGGVRNAIHSDLTMFTILYQDAGGGGGLRMQTRAGEWLDVPPRDDVFLVNVGELLTYLTDGRWWAVPHEVSEADLSAPGADTPRISIPFFYRPNDAYTIAPLLGDAASEPLRVGEWVRNRKLLTRKAD</sequence>
<keyword evidence="3" id="KW-0408">Iron</keyword>
<comment type="similarity">
    <text evidence="3">Belongs to the iron/ascorbate-dependent oxidoreductase family.</text>
</comment>
<evidence type="ECO:0000259" key="4">
    <source>
        <dbReference type="PROSITE" id="PS51471"/>
    </source>
</evidence>
<dbReference type="InterPro" id="IPR050231">
    <property type="entry name" value="Iron_ascorbate_oxido_reductase"/>
</dbReference>
<reference evidence="5 6" key="1">
    <citation type="submission" date="2011-05" db="EMBL/GenBank/DDBJ databases">
        <title>Whole genome shotgun sequence of Gordonia alkanivorans NBRC 16433.</title>
        <authorList>
            <person name="Hosoyama A."/>
            <person name="Nakamura S."/>
            <person name="Takarada H."/>
            <person name="Tsuchikane K."/>
            <person name="Yamazaki S."/>
            <person name="Fujita N."/>
        </authorList>
    </citation>
    <scope>NUCLEOTIDE SEQUENCE [LARGE SCALE GENOMIC DNA]</scope>
    <source>
        <strain evidence="5 6">NBRC 16433</strain>
    </source>
</reference>
<proteinExistence type="inferred from homology"/>
<dbReference type="Proteomes" id="UP000003558">
    <property type="component" value="Unassembled WGS sequence"/>
</dbReference>
<dbReference type="GO" id="GO:0046872">
    <property type="term" value="F:metal ion binding"/>
    <property type="evidence" value="ECO:0007669"/>
    <property type="project" value="UniProtKB-KW"/>
</dbReference>
<dbReference type="InterPro" id="IPR026992">
    <property type="entry name" value="DIOX_N"/>
</dbReference>
<dbReference type="SUPFAM" id="SSF51197">
    <property type="entry name" value="Clavaminate synthase-like"/>
    <property type="match status" value="1"/>
</dbReference>
<evidence type="ECO:0000256" key="1">
    <source>
        <dbReference type="ARBA" id="ARBA00004792"/>
    </source>
</evidence>
<comment type="pathway">
    <text evidence="1">Antibiotic biosynthesis.</text>
</comment>
<protein>
    <submittedName>
        <fullName evidence="5">Putative oxidoreductase</fullName>
    </submittedName>
</protein>
<keyword evidence="3" id="KW-0479">Metal-binding</keyword>
<evidence type="ECO:0000256" key="2">
    <source>
        <dbReference type="ARBA" id="ARBA00023194"/>
    </source>
</evidence>
<dbReference type="PANTHER" id="PTHR47990">
    <property type="entry name" value="2-OXOGLUTARATE (2OG) AND FE(II)-DEPENDENT OXYGENASE SUPERFAMILY PROTEIN-RELATED"/>
    <property type="match status" value="1"/>
</dbReference>
<name>F9VRX1_9ACTN</name>
<dbReference type="InterPro" id="IPR005123">
    <property type="entry name" value="Oxoglu/Fe-dep_dioxygenase_dom"/>
</dbReference>